<dbReference type="AlphaFoldDB" id="A0A418MMV1"/>
<dbReference type="OrthoDB" id="9812992at2"/>
<dbReference type="EMBL" id="QXEC01000046">
    <property type="protein sequence ID" value="RIV30244.1"/>
    <property type="molecule type" value="Genomic_DNA"/>
</dbReference>
<dbReference type="GO" id="GO:0016301">
    <property type="term" value="F:kinase activity"/>
    <property type="evidence" value="ECO:0007669"/>
    <property type="project" value="InterPro"/>
</dbReference>
<keyword evidence="4" id="KW-1185">Reference proteome</keyword>
<dbReference type="Gene3D" id="3.30.70.890">
    <property type="entry name" value="GHMP kinase, C-terminal domain"/>
    <property type="match status" value="1"/>
</dbReference>
<evidence type="ECO:0000259" key="2">
    <source>
        <dbReference type="Pfam" id="PF08544"/>
    </source>
</evidence>
<dbReference type="GO" id="GO:0005524">
    <property type="term" value="F:ATP binding"/>
    <property type="evidence" value="ECO:0007669"/>
    <property type="project" value="InterPro"/>
</dbReference>
<comment type="caution">
    <text evidence="3">The sequence shown here is derived from an EMBL/GenBank/DDBJ whole genome shotgun (WGS) entry which is preliminary data.</text>
</comment>
<sequence length="145" mass="15142">MRAGCRCPSLHRPGWDRLRPTGPRLPSGPINANGGSTFTDVSGHRDPAACCQAPNIAIKRELSPHVSTPTVDRLYRLAREHGADGGRLLGAGGGGCLLLSVQAGEQAPLRAVLTAAGAHEIPFVPFTAGADATALPLTTREHRRA</sequence>
<dbReference type="InterPro" id="IPR013750">
    <property type="entry name" value="GHMP_kinase_C_dom"/>
</dbReference>
<evidence type="ECO:0000313" key="3">
    <source>
        <dbReference type="EMBL" id="RIV30244.1"/>
    </source>
</evidence>
<keyword evidence="1" id="KW-0808">Transferase</keyword>
<dbReference type="SUPFAM" id="SSF55060">
    <property type="entry name" value="GHMP Kinase, C-terminal domain"/>
    <property type="match status" value="1"/>
</dbReference>
<gene>
    <name evidence="3" type="ORF">D2L64_26220</name>
</gene>
<dbReference type="Pfam" id="PF08544">
    <property type="entry name" value="GHMP_kinases_C"/>
    <property type="match status" value="1"/>
</dbReference>
<accession>A0A418MMV1</accession>
<dbReference type="InterPro" id="IPR001174">
    <property type="entry name" value="HddA/FKP"/>
</dbReference>
<evidence type="ECO:0000313" key="4">
    <source>
        <dbReference type="Proteomes" id="UP000283832"/>
    </source>
</evidence>
<dbReference type="PRINTS" id="PR00960">
    <property type="entry name" value="LMBPPROTEIN"/>
</dbReference>
<organism evidence="3 4">
    <name type="scientific">Micromonospora radicis</name>
    <dbReference type="NCBI Taxonomy" id="1894971"/>
    <lineage>
        <taxon>Bacteria</taxon>
        <taxon>Bacillati</taxon>
        <taxon>Actinomycetota</taxon>
        <taxon>Actinomycetes</taxon>
        <taxon>Micromonosporales</taxon>
        <taxon>Micromonosporaceae</taxon>
        <taxon>Micromonospora</taxon>
    </lineage>
</organism>
<feature type="domain" description="GHMP kinase C-terminal" evidence="2">
    <location>
        <begin position="66"/>
        <end position="100"/>
    </location>
</feature>
<protein>
    <recommendedName>
        <fullName evidence="2">GHMP kinase C-terminal domain-containing protein</fullName>
    </recommendedName>
</protein>
<dbReference type="Proteomes" id="UP000283832">
    <property type="component" value="Unassembled WGS sequence"/>
</dbReference>
<reference evidence="3 4" key="1">
    <citation type="submission" date="2018-08" db="EMBL/GenBank/DDBJ databases">
        <title>Jishengella sp. nov., isolated from a root of Azadirachta indica A. Juss. var. siamensis Valenton.</title>
        <authorList>
            <person name="Kuncharoen N."/>
            <person name="Tanasupawat S."/>
            <person name="Kudo T."/>
            <person name="Ohkuma M."/>
        </authorList>
    </citation>
    <scope>NUCLEOTIDE SEQUENCE [LARGE SCALE GENOMIC DNA]</scope>
    <source>
        <strain evidence="3 4">AZ1-13</strain>
    </source>
</reference>
<evidence type="ECO:0000256" key="1">
    <source>
        <dbReference type="ARBA" id="ARBA00022679"/>
    </source>
</evidence>
<name>A0A418MMV1_9ACTN</name>
<dbReference type="InterPro" id="IPR036554">
    <property type="entry name" value="GHMP_kinase_C_sf"/>
</dbReference>
<proteinExistence type="predicted"/>